<keyword evidence="2" id="KW-1185">Reference proteome</keyword>
<name>A0A2M9BJX1_9ACTN</name>
<protein>
    <submittedName>
        <fullName evidence="1">Uncharacterized protein</fullName>
    </submittedName>
</protein>
<sequence>MGFVAALLSAWLGARLQRKSDRDVRMLEARLRVYGECADSLYEYSRATYSRAKSRLAGRPEVERDQLRQAAYHCNARVRSAIGQAYILTGDLDLERRLSTVRRTVGTYNGVSDPDELKGLQQQAYREINDALEAARRHLVA</sequence>
<evidence type="ECO:0000313" key="2">
    <source>
        <dbReference type="Proteomes" id="UP000230842"/>
    </source>
</evidence>
<organism evidence="1 2">
    <name type="scientific">Mumia flava</name>
    <dbReference type="NCBI Taxonomy" id="1348852"/>
    <lineage>
        <taxon>Bacteria</taxon>
        <taxon>Bacillati</taxon>
        <taxon>Actinomycetota</taxon>
        <taxon>Actinomycetes</taxon>
        <taxon>Propionibacteriales</taxon>
        <taxon>Nocardioidaceae</taxon>
        <taxon>Mumia</taxon>
    </lineage>
</organism>
<dbReference type="Proteomes" id="UP000230842">
    <property type="component" value="Unassembled WGS sequence"/>
</dbReference>
<gene>
    <name evidence="1" type="ORF">CLV56_2477</name>
</gene>
<evidence type="ECO:0000313" key="1">
    <source>
        <dbReference type="EMBL" id="PJJ58231.1"/>
    </source>
</evidence>
<proteinExistence type="predicted"/>
<accession>A0A2M9BJX1</accession>
<dbReference type="AlphaFoldDB" id="A0A2M9BJX1"/>
<dbReference type="EMBL" id="PGEZ01000001">
    <property type="protein sequence ID" value="PJJ58231.1"/>
    <property type="molecule type" value="Genomic_DNA"/>
</dbReference>
<reference evidence="1 2" key="1">
    <citation type="submission" date="2017-11" db="EMBL/GenBank/DDBJ databases">
        <title>Genomic Encyclopedia of Archaeal and Bacterial Type Strains, Phase II (KMG-II): From Individual Species to Whole Genera.</title>
        <authorList>
            <person name="Goeker M."/>
        </authorList>
    </citation>
    <scope>NUCLEOTIDE SEQUENCE [LARGE SCALE GENOMIC DNA]</scope>
    <source>
        <strain evidence="1 2">DSM 27763</strain>
    </source>
</reference>
<comment type="caution">
    <text evidence="1">The sequence shown here is derived from an EMBL/GenBank/DDBJ whole genome shotgun (WGS) entry which is preliminary data.</text>
</comment>